<evidence type="ECO:0000259" key="1">
    <source>
        <dbReference type="PROSITE" id="PS50829"/>
    </source>
</evidence>
<dbReference type="RefSeq" id="XP_001312125.1">
    <property type="nucleotide sequence ID" value="XM_001312124.1"/>
</dbReference>
<dbReference type="VEuPathDB" id="TrichDB:TVAG_092510"/>
<dbReference type="SMART" id="SM00444">
    <property type="entry name" value="GYF"/>
    <property type="match status" value="1"/>
</dbReference>
<accession>A2F7C7</accession>
<dbReference type="VEuPathDB" id="TrichDB:TVAGG3_0961860"/>
<dbReference type="KEGG" id="tva:4757000"/>
<evidence type="ECO:0000313" key="3">
    <source>
        <dbReference type="Proteomes" id="UP000001542"/>
    </source>
</evidence>
<dbReference type="Proteomes" id="UP000001542">
    <property type="component" value="Unassembled WGS sequence"/>
</dbReference>
<dbReference type="Gene3D" id="3.30.1490.40">
    <property type="match status" value="1"/>
</dbReference>
<evidence type="ECO:0000313" key="2">
    <source>
        <dbReference type="EMBL" id="EAX99195.1"/>
    </source>
</evidence>
<dbReference type="InterPro" id="IPR035445">
    <property type="entry name" value="GYF-like_dom_sf"/>
</dbReference>
<protein>
    <submittedName>
        <fullName evidence="2">GYF domain containing protein</fullName>
    </submittedName>
</protein>
<dbReference type="SMR" id="A2F7C7"/>
<reference evidence="2" key="2">
    <citation type="journal article" date="2007" name="Science">
        <title>Draft genome sequence of the sexually transmitted pathogen Trichomonas vaginalis.</title>
        <authorList>
            <person name="Carlton J.M."/>
            <person name="Hirt R.P."/>
            <person name="Silva J.C."/>
            <person name="Delcher A.L."/>
            <person name="Schatz M."/>
            <person name="Zhao Q."/>
            <person name="Wortman J.R."/>
            <person name="Bidwell S.L."/>
            <person name="Alsmark U.C.M."/>
            <person name="Besteiro S."/>
            <person name="Sicheritz-Ponten T."/>
            <person name="Noel C.J."/>
            <person name="Dacks J.B."/>
            <person name="Foster P.G."/>
            <person name="Simillion C."/>
            <person name="Van de Peer Y."/>
            <person name="Miranda-Saavedra D."/>
            <person name="Barton G.J."/>
            <person name="Westrop G.D."/>
            <person name="Mueller S."/>
            <person name="Dessi D."/>
            <person name="Fiori P.L."/>
            <person name="Ren Q."/>
            <person name="Paulsen I."/>
            <person name="Zhang H."/>
            <person name="Bastida-Corcuera F.D."/>
            <person name="Simoes-Barbosa A."/>
            <person name="Brown M.T."/>
            <person name="Hayes R.D."/>
            <person name="Mukherjee M."/>
            <person name="Okumura C.Y."/>
            <person name="Schneider R."/>
            <person name="Smith A.J."/>
            <person name="Vanacova S."/>
            <person name="Villalvazo M."/>
            <person name="Haas B.J."/>
            <person name="Pertea M."/>
            <person name="Feldblyum T.V."/>
            <person name="Utterback T.R."/>
            <person name="Shu C.L."/>
            <person name="Osoegawa K."/>
            <person name="de Jong P.J."/>
            <person name="Hrdy I."/>
            <person name="Horvathova L."/>
            <person name="Zubacova Z."/>
            <person name="Dolezal P."/>
            <person name="Malik S.B."/>
            <person name="Logsdon J.M. Jr."/>
            <person name="Henze K."/>
            <person name="Gupta A."/>
            <person name="Wang C.C."/>
            <person name="Dunne R.L."/>
            <person name="Upcroft J.A."/>
            <person name="Upcroft P."/>
            <person name="White O."/>
            <person name="Salzberg S.L."/>
            <person name="Tang P."/>
            <person name="Chiu C.-H."/>
            <person name="Lee Y.-S."/>
            <person name="Embley T.M."/>
            <person name="Coombs G.H."/>
            <person name="Mottram J.C."/>
            <person name="Tachezy J."/>
            <person name="Fraser-Liggett C.M."/>
            <person name="Johnson P.J."/>
        </authorList>
    </citation>
    <scope>NUCLEOTIDE SEQUENCE [LARGE SCALE GENOMIC DNA]</scope>
    <source>
        <strain evidence="2">G3</strain>
    </source>
</reference>
<dbReference type="OrthoDB" id="361832at2759"/>
<dbReference type="Pfam" id="PF02213">
    <property type="entry name" value="GYF"/>
    <property type="match status" value="1"/>
</dbReference>
<sequence length="167" mass="19110">MASVKYTRKELISFYSDKLPLPEDFNKIKGIFLNEPIKPQLLANETLNLDGSSKRKLRANEVEQQNANKNAPKATVSAPSQWFYADPTQKIYGPYSADQMRHWWEKKNFPQDLKVSLRSDPDSLRPISEVFGAPENAFMFNPSMFPYILASPVEPDPLQKLVLDFDA</sequence>
<dbReference type="InParanoid" id="A2F7C7"/>
<dbReference type="AlphaFoldDB" id="A2F7C7"/>
<dbReference type="PROSITE" id="PS50829">
    <property type="entry name" value="GYF"/>
    <property type="match status" value="1"/>
</dbReference>
<gene>
    <name evidence="2" type="ORF">TVAG_092510</name>
</gene>
<proteinExistence type="predicted"/>
<dbReference type="SUPFAM" id="SSF55277">
    <property type="entry name" value="GYF domain"/>
    <property type="match status" value="1"/>
</dbReference>
<dbReference type="InterPro" id="IPR003169">
    <property type="entry name" value="GYF"/>
</dbReference>
<organism evidence="2 3">
    <name type="scientific">Trichomonas vaginalis (strain ATCC PRA-98 / G3)</name>
    <dbReference type="NCBI Taxonomy" id="412133"/>
    <lineage>
        <taxon>Eukaryota</taxon>
        <taxon>Metamonada</taxon>
        <taxon>Parabasalia</taxon>
        <taxon>Trichomonadida</taxon>
        <taxon>Trichomonadidae</taxon>
        <taxon>Trichomonas</taxon>
    </lineage>
</organism>
<reference evidence="2" key="1">
    <citation type="submission" date="2006-10" db="EMBL/GenBank/DDBJ databases">
        <authorList>
            <person name="Amadeo P."/>
            <person name="Zhao Q."/>
            <person name="Wortman J."/>
            <person name="Fraser-Liggett C."/>
            <person name="Carlton J."/>
        </authorList>
    </citation>
    <scope>NUCLEOTIDE SEQUENCE</scope>
    <source>
        <strain evidence="2">G3</strain>
    </source>
</reference>
<name>A2F7C7_TRIV3</name>
<dbReference type="EMBL" id="DS113646">
    <property type="protein sequence ID" value="EAX99195.1"/>
    <property type="molecule type" value="Genomic_DNA"/>
</dbReference>
<keyword evidence="3" id="KW-1185">Reference proteome</keyword>
<feature type="domain" description="GYF" evidence="1">
    <location>
        <begin position="79"/>
        <end position="132"/>
    </location>
</feature>